<name>A0ABW5JPX8_9FLAO</name>
<dbReference type="Proteomes" id="UP001597441">
    <property type="component" value="Unassembled WGS sequence"/>
</dbReference>
<evidence type="ECO:0000313" key="3">
    <source>
        <dbReference type="Proteomes" id="UP001597441"/>
    </source>
</evidence>
<keyword evidence="1" id="KW-0812">Transmembrane</keyword>
<gene>
    <name evidence="2" type="ORF">ACFSQS_00055</name>
</gene>
<dbReference type="RefSeq" id="WP_388012161.1">
    <property type="nucleotide sequence ID" value="NZ_JBHUDT010000001.1"/>
</dbReference>
<evidence type="ECO:0000313" key="2">
    <source>
        <dbReference type="EMBL" id="MFD2533477.1"/>
    </source>
</evidence>
<keyword evidence="1" id="KW-1133">Transmembrane helix</keyword>
<sequence>MKKLVALVSIVVVILLLNIDRLLPIDDYIKASILFVLAGLLSVYEYKREKKLN</sequence>
<evidence type="ECO:0000256" key="1">
    <source>
        <dbReference type="SAM" id="Phobius"/>
    </source>
</evidence>
<dbReference type="EMBL" id="JBHULK010000001">
    <property type="protein sequence ID" value="MFD2533477.1"/>
    <property type="molecule type" value="Genomic_DNA"/>
</dbReference>
<accession>A0ABW5JPX8</accession>
<comment type="caution">
    <text evidence="2">The sequence shown here is derived from an EMBL/GenBank/DDBJ whole genome shotgun (WGS) entry which is preliminary data.</text>
</comment>
<protein>
    <submittedName>
        <fullName evidence="2">Uncharacterized protein</fullName>
    </submittedName>
</protein>
<keyword evidence="1" id="KW-0472">Membrane</keyword>
<organism evidence="2 3">
    <name type="scientific">Gelatiniphilus marinus</name>
    <dbReference type="NCBI Taxonomy" id="1759464"/>
    <lineage>
        <taxon>Bacteria</taxon>
        <taxon>Pseudomonadati</taxon>
        <taxon>Bacteroidota</taxon>
        <taxon>Flavobacteriia</taxon>
        <taxon>Flavobacteriales</taxon>
        <taxon>Flavobacteriaceae</taxon>
        <taxon>Gelatiniphilus</taxon>
    </lineage>
</organism>
<proteinExistence type="predicted"/>
<reference evidence="3" key="1">
    <citation type="journal article" date="2019" name="Int. J. Syst. Evol. Microbiol.">
        <title>The Global Catalogue of Microorganisms (GCM) 10K type strain sequencing project: providing services to taxonomists for standard genome sequencing and annotation.</title>
        <authorList>
            <consortium name="The Broad Institute Genomics Platform"/>
            <consortium name="The Broad Institute Genome Sequencing Center for Infectious Disease"/>
            <person name="Wu L."/>
            <person name="Ma J."/>
        </authorList>
    </citation>
    <scope>NUCLEOTIDE SEQUENCE [LARGE SCALE GENOMIC DNA]</scope>
    <source>
        <strain evidence="3">KCTC 42903</strain>
    </source>
</reference>
<keyword evidence="3" id="KW-1185">Reference proteome</keyword>
<feature type="transmembrane region" description="Helical" evidence="1">
    <location>
        <begin position="28"/>
        <end position="46"/>
    </location>
</feature>